<keyword evidence="3" id="KW-1185">Reference proteome</keyword>
<protein>
    <submittedName>
        <fullName evidence="2">Lipid A deacylase LpxR family protein</fullName>
    </submittedName>
</protein>
<name>A0A3B7MV88_9BACT</name>
<evidence type="ECO:0000313" key="3">
    <source>
        <dbReference type="Proteomes" id="UP000263900"/>
    </source>
</evidence>
<dbReference type="AlphaFoldDB" id="A0A3B7MV88"/>
<accession>A0A3B7MV88</accession>
<feature type="chain" id="PRO_5017553997" evidence="1">
    <location>
        <begin position="23"/>
        <end position="335"/>
    </location>
</feature>
<sequence>MKGSYWCLMVGLAVLPFSAIVAQQQPGNRYMFRVYEDNDAMNLYELGSDKGYTNGTRLDFFWQQQKRSFLNKLLPQAGSNSINTHGWGLMQVIITPDNILRRRPDPADYPYSAAMFVTRSLHSSNPVKKLSFQSEIVLGVMGPPALGEETQKLIHRIIQAQAPRGWDYQKPTDLLLNYHFTVNKQLAQLDHWAELIGSGQVFAGTMVNGAAVYTTLRLGKMNPYFDGLIQQFSSDKTNTNRWQFYFIVQPAAELVLTNALLEGGVFNHNEKLPVSTTGETGVPDLKRRRVITRIDWGAVLSHGNVAVSFTQKSSSALYKGFTRQEVGNISLHVAW</sequence>
<keyword evidence="1" id="KW-0732">Signal</keyword>
<feature type="signal peptide" evidence="1">
    <location>
        <begin position="1"/>
        <end position="22"/>
    </location>
</feature>
<evidence type="ECO:0000313" key="2">
    <source>
        <dbReference type="EMBL" id="AXY74341.1"/>
    </source>
</evidence>
<dbReference type="InterPro" id="IPR018707">
    <property type="entry name" value="LpxR"/>
</dbReference>
<proteinExistence type="predicted"/>
<dbReference type="OrthoDB" id="622552at2"/>
<dbReference type="KEGG" id="pseg:D3H65_10285"/>
<dbReference type="Gene3D" id="2.40.128.140">
    <property type="entry name" value="Outer membrane protein"/>
    <property type="match status" value="1"/>
</dbReference>
<organism evidence="2 3">
    <name type="scientific">Paraflavitalea soli</name>
    <dbReference type="NCBI Taxonomy" id="2315862"/>
    <lineage>
        <taxon>Bacteria</taxon>
        <taxon>Pseudomonadati</taxon>
        <taxon>Bacteroidota</taxon>
        <taxon>Chitinophagia</taxon>
        <taxon>Chitinophagales</taxon>
        <taxon>Chitinophagaceae</taxon>
        <taxon>Paraflavitalea</taxon>
    </lineage>
</organism>
<evidence type="ECO:0000256" key="1">
    <source>
        <dbReference type="SAM" id="SignalP"/>
    </source>
</evidence>
<dbReference type="InterPro" id="IPR037107">
    <property type="entry name" value="Put_OMP_sf"/>
</dbReference>
<dbReference type="Proteomes" id="UP000263900">
    <property type="component" value="Chromosome"/>
</dbReference>
<reference evidence="2 3" key="1">
    <citation type="submission" date="2018-09" db="EMBL/GenBank/DDBJ databases">
        <title>Genome sequencing of strain 6GH32-13.</title>
        <authorList>
            <person name="Weon H.-Y."/>
            <person name="Heo J."/>
            <person name="Kwon S.-W."/>
        </authorList>
    </citation>
    <scope>NUCLEOTIDE SEQUENCE [LARGE SCALE GENOMIC DNA]</scope>
    <source>
        <strain evidence="2 3">5GH32-13</strain>
    </source>
</reference>
<gene>
    <name evidence="2" type="ORF">D3H65_10285</name>
</gene>
<dbReference type="Pfam" id="PF09982">
    <property type="entry name" value="LpxR"/>
    <property type="match status" value="1"/>
</dbReference>
<dbReference type="EMBL" id="CP032157">
    <property type="protein sequence ID" value="AXY74341.1"/>
    <property type="molecule type" value="Genomic_DNA"/>
</dbReference>